<dbReference type="EMBL" id="VZCC01000006">
    <property type="protein sequence ID" value="MQN82708.1"/>
    <property type="molecule type" value="Genomic_DNA"/>
</dbReference>
<protein>
    <submittedName>
        <fullName evidence="1">Uncharacterized protein</fullName>
    </submittedName>
</protein>
<reference evidence="2" key="1">
    <citation type="submission" date="2019-09" db="EMBL/GenBank/DDBJ databases">
        <title>Distinct polysaccharide growth profiles of human intestinal Prevotella copri isolates.</title>
        <authorList>
            <person name="Fehlner-Peach H."/>
            <person name="Magnabosco C."/>
            <person name="Raghavan V."/>
            <person name="Scher J.U."/>
            <person name="Tett A."/>
            <person name="Cox L.M."/>
            <person name="Gottsegen C."/>
            <person name="Watters A."/>
            <person name="Wiltshire- Gordon J.D."/>
            <person name="Segata N."/>
            <person name="Bonneau R."/>
            <person name="Littman D.R."/>
        </authorList>
    </citation>
    <scope>NUCLEOTIDE SEQUENCE [LARGE SCALE GENOMIC DNA]</scope>
    <source>
        <strain evidence="2">iAA108</strain>
    </source>
</reference>
<dbReference type="RefSeq" id="WP_153118148.1">
    <property type="nucleotide sequence ID" value="NZ_VZCC01000006.1"/>
</dbReference>
<accession>A0AA90UUS1</accession>
<evidence type="ECO:0000313" key="2">
    <source>
        <dbReference type="Proteomes" id="UP000421408"/>
    </source>
</evidence>
<organism evidence="1 2">
    <name type="scientific">Segatella copri</name>
    <dbReference type="NCBI Taxonomy" id="165179"/>
    <lineage>
        <taxon>Bacteria</taxon>
        <taxon>Pseudomonadati</taxon>
        <taxon>Bacteroidota</taxon>
        <taxon>Bacteroidia</taxon>
        <taxon>Bacteroidales</taxon>
        <taxon>Prevotellaceae</taxon>
        <taxon>Segatella</taxon>
    </lineage>
</organism>
<evidence type="ECO:0000313" key="1">
    <source>
        <dbReference type="EMBL" id="MQN82708.1"/>
    </source>
</evidence>
<dbReference type="Proteomes" id="UP000421408">
    <property type="component" value="Unassembled WGS sequence"/>
</dbReference>
<gene>
    <name evidence="1" type="ORF">F7D74_01610</name>
</gene>
<dbReference type="AlphaFoldDB" id="A0AA90UUS1"/>
<comment type="caution">
    <text evidence="1">The sequence shown here is derived from an EMBL/GenBank/DDBJ whole genome shotgun (WGS) entry which is preliminary data.</text>
</comment>
<sequence>MAEEVIKTTSCCNDAMMGGLLGAMANRDNNNPLAMAAMMRDRDDADMWNNPFAYMMMMGMMRYMYGADWNNRDNGADVQRAEIQSQIESLRNQMADNQNSNLLMGAIQGNGNDLKMLASNLNCDFNALQTSICGIQAGIQQLGGQVGFSAERVINAISQGNLQMTIALKDCCCQTQQNIIKMGYDNQLGQKDIVNQMQQGFNYTNTGIERAASNLGFQMQQDKCDVIRAGENNTQRIIDTLTGHWSQEQANEIQDLKFKNSQLQQNIYLANLMNGGCGCGAGVAGGYQ</sequence>
<proteinExistence type="predicted"/>
<name>A0AA90UUS1_9BACT</name>